<evidence type="ECO:0000313" key="2">
    <source>
        <dbReference type="EMBL" id="PKK57544.1"/>
    </source>
</evidence>
<dbReference type="EMBL" id="LLXL01004296">
    <property type="protein sequence ID" value="PKK57544.1"/>
    <property type="molecule type" value="Genomic_DNA"/>
</dbReference>
<proteinExistence type="predicted"/>
<reference evidence="2 3" key="2">
    <citation type="submission" date="2017-10" db="EMBL/GenBank/DDBJ databases">
        <title>Extensive intraspecific genome diversity in a model arbuscular mycorrhizal fungus.</title>
        <authorList>
            <person name="Chen E.C.H."/>
            <person name="Morin E."/>
            <person name="Baudet D."/>
            <person name="Noel J."/>
            <person name="Ndikumana S."/>
            <person name="Charron P."/>
            <person name="St-Onge C."/>
            <person name="Giorgi J."/>
            <person name="Grigoriev I.V."/>
            <person name="Roux C."/>
            <person name="Martin F.M."/>
            <person name="Corradi N."/>
        </authorList>
    </citation>
    <scope>NUCLEOTIDE SEQUENCE [LARGE SCALE GENOMIC DNA]</scope>
    <source>
        <strain evidence="2 3">C2</strain>
    </source>
</reference>
<dbReference type="Proteomes" id="UP000233469">
    <property type="component" value="Unassembled WGS sequence"/>
</dbReference>
<evidence type="ECO:0000313" key="3">
    <source>
        <dbReference type="Proteomes" id="UP000233469"/>
    </source>
</evidence>
<sequence length="494" mass="56184">MPRSDKKNRTCDRCVRPKSPERQPPLRPRSLSPAPAPIVHTRGRDRRMEKPKAIPPTPVPKSESQMVTPSEVEQQDAHDRHARKSGEHLRTWGARLRRRWNEVTGEECDLPKTLKECQRLHHDLLQADDESFENNQIDPEAGPESTTQAHALAPPAREGLAPIPQGEVEDIHFKECPVGRDLERPHENRSLMSKWVGDIPYGESTNNPAYGFNKQAGLGEYKAMPYMPQLMAVIRHKITEVLKFELGRKDQIKSAIVALCRYSITERYPDGTSETKIVDKHHRGKMRGLLIENDIDEHITQTAGEIDKHIEDTLKSGSGYVLELILEITIEVYKYSRALGGSHIETPKKLSNTKCTINPDNKGLVDPKTNKLSEECLCGALGCYFANQDGHTEHLERIFRAKKYKPYLDIVKLDGIPMPTPICPRIFKKIEEMNPDISINVWEWNEETATSKSIIFSKNPKRPHVIYLLALTNIIKSEDDHQTRSKDIHATDAI</sequence>
<dbReference type="VEuPathDB" id="FungiDB:FUN_008222"/>
<feature type="region of interest" description="Disordered" evidence="1">
    <location>
        <begin position="129"/>
        <end position="148"/>
    </location>
</feature>
<feature type="compositionally biased region" description="Polar residues" evidence="1">
    <location>
        <begin position="62"/>
        <end position="72"/>
    </location>
</feature>
<feature type="region of interest" description="Disordered" evidence="1">
    <location>
        <begin position="1"/>
        <end position="88"/>
    </location>
</feature>
<comment type="caution">
    <text evidence="2">The sequence shown here is derived from an EMBL/GenBank/DDBJ whole genome shotgun (WGS) entry which is preliminary data.</text>
</comment>
<protein>
    <submittedName>
        <fullName evidence="2">Uncharacterized protein</fullName>
    </submittedName>
</protein>
<dbReference type="VEuPathDB" id="FungiDB:RhiirFUN_016674"/>
<gene>
    <name evidence="2" type="ORF">RhiirC2_797837</name>
</gene>
<accession>A0A2N1M7C7</accession>
<feature type="compositionally biased region" description="Basic and acidic residues" evidence="1">
    <location>
        <begin position="1"/>
        <end position="21"/>
    </location>
</feature>
<reference evidence="2 3" key="1">
    <citation type="submission" date="2016-04" db="EMBL/GenBank/DDBJ databases">
        <title>Genome analyses suggest a sexual origin of heterokaryosis in a supposedly ancient asexual fungus.</title>
        <authorList>
            <person name="Ropars J."/>
            <person name="Sedzielewska K."/>
            <person name="Noel J."/>
            <person name="Charron P."/>
            <person name="Farinelli L."/>
            <person name="Marton T."/>
            <person name="Kruger M."/>
            <person name="Pelin A."/>
            <person name="Brachmann A."/>
            <person name="Corradi N."/>
        </authorList>
    </citation>
    <scope>NUCLEOTIDE SEQUENCE [LARGE SCALE GENOMIC DNA]</scope>
    <source>
        <strain evidence="2 3">C2</strain>
    </source>
</reference>
<organism evidence="2 3">
    <name type="scientific">Rhizophagus irregularis</name>
    <dbReference type="NCBI Taxonomy" id="588596"/>
    <lineage>
        <taxon>Eukaryota</taxon>
        <taxon>Fungi</taxon>
        <taxon>Fungi incertae sedis</taxon>
        <taxon>Mucoromycota</taxon>
        <taxon>Glomeromycotina</taxon>
        <taxon>Glomeromycetes</taxon>
        <taxon>Glomerales</taxon>
        <taxon>Glomeraceae</taxon>
        <taxon>Rhizophagus</taxon>
    </lineage>
</organism>
<feature type="compositionally biased region" description="Basic and acidic residues" evidence="1">
    <location>
        <begin position="75"/>
        <end position="88"/>
    </location>
</feature>
<dbReference type="VEuPathDB" id="FungiDB:RhiirA1_471672"/>
<dbReference type="VEuPathDB" id="FungiDB:RhiirFUN_003612"/>
<name>A0A2N1M7C7_9GLOM</name>
<dbReference type="VEuPathDB" id="FungiDB:RhiirA1_483129"/>
<evidence type="ECO:0000256" key="1">
    <source>
        <dbReference type="SAM" id="MobiDB-lite"/>
    </source>
</evidence>
<dbReference type="AlphaFoldDB" id="A0A2N1M7C7"/>